<dbReference type="EMBL" id="QEFC01003197">
    <property type="protein sequence ID" value="KAE9449023.1"/>
    <property type="molecule type" value="Genomic_DNA"/>
</dbReference>
<feature type="repeat" description="PPR" evidence="2">
    <location>
        <begin position="6"/>
        <end position="40"/>
    </location>
</feature>
<dbReference type="GO" id="GO:0009451">
    <property type="term" value="P:RNA modification"/>
    <property type="evidence" value="ECO:0007669"/>
    <property type="project" value="InterPro"/>
</dbReference>
<dbReference type="InterPro" id="IPR046960">
    <property type="entry name" value="PPR_At4g14850-like_plant"/>
</dbReference>
<dbReference type="PANTHER" id="PTHR47926:SF500">
    <property type="entry name" value="REPEAT-CONTAINING PROTEIN, PUTATIVE-RELATED"/>
    <property type="match status" value="1"/>
</dbReference>
<feature type="non-terminal residue" evidence="3">
    <location>
        <position position="1"/>
    </location>
</feature>
<dbReference type="GO" id="GO:0003723">
    <property type="term" value="F:RNA binding"/>
    <property type="evidence" value="ECO:0007669"/>
    <property type="project" value="InterPro"/>
</dbReference>
<name>A0A6A4KN94_9ERIC</name>
<proteinExistence type="predicted"/>
<dbReference type="NCBIfam" id="TIGR00756">
    <property type="entry name" value="PPR"/>
    <property type="match status" value="2"/>
</dbReference>
<dbReference type="Pfam" id="PF01535">
    <property type="entry name" value="PPR"/>
    <property type="match status" value="2"/>
</dbReference>
<comment type="caution">
    <text evidence="3">The sequence shown here is derived from an EMBL/GenBank/DDBJ whole genome shotgun (WGS) entry which is preliminary data.</text>
</comment>
<keyword evidence="4" id="KW-1185">Reference proteome</keyword>
<reference evidence="3 4" key="1">
    <citation type="journal article" date="2019" name="Genome Biol. Evol.">
        <title>The Rhododendron genome and chromosomal organization provide insight into shared whole-genome duplications across the heath family (Ericaceae).</title>
        <authorList>
            <person name="Soza V.L."/>
            <person name="Lindsley D."/>
            <person name="Waalkes A."/>
            <person name="Ramage E."/>
            <person name="Patwardhan R.P."/>
            <person name="Burton J.N."/>
            <person name="Adey A."/>
            <person name="Kumar A."/>
            <person name="Qiu R."/>
            <person name="Shendure J."/>
            <person name="Hall B."/>
        </authorList>
    </citation>
    <scope>NUCLEOTIDE SEQUENCE [LARGE SCALE GENOMIC DNA]</scope>
    <source>
        <strain evidence="3">RSF 1966-606</strain>
    </source>
</reference>
<dbReference type="Proteomes" id="UP000428333">
    <property type="component" value="Linkage Group LG11"/>
</dbReference>
<evidence type="ECO:0008006" key="5">
    <source>
        <dbReference type="Google" id="ProtNLM"/>
    </source>
</evidence>
<dbReference type="OrthoDB" id="185373at2759"/>
<evidence type="ECO:0000313" key="3">
    <source>
        <dbReference type="EMBL" id="KAE9449023.1"/>
    </source>
</evidence>
<evidence type="ECO:0000256" key="2">
    <source>
        <dbReference type="PROSITE-ProRule" id="PRU00708"/>
    </source>
</evidence>
<gene>
    <name evidence="3" type="ORF">C3L33_19083</name>
</gene>
<dbReference type="Gene3D" id="1.25.40.10">
    <property type="entry name" value="Tetratricopeptide repeat domain"/>
    <property type="match status" value="2"/>
</dbReference>
<sequence length="180" mass="20757">MGLEEDVFVGTSIVDMYCKCGRVQMARRAFDRMKEKNVKSWTALVAGYGMHGFLASCSHAGLVDEGWHWFRTMEHKFRIEPGLEHYGCMVDLLGRAGFLKEAYDLINEMKVRPDFVVWGSLLAACRIHKNVELQRFPQGNCFNWTQVIVGTMSCLQMYMLMLEGGRRRKDENIDEESWTG</sequence>
<accession>A0A6A4KN94</accession>
<protein>
    <recommendedName>
        <fullName evidence="5">Pentatricopeptide repeat-containing protein</fullName>
    </recommendedName>
</protein>
<keyword evidence="1" id="KW-0677">Repeat</keyword>
<evidence type="ECO:0000313" key="4">
    <source>
        <dbReference type="Proteomes" id="UP000428333"/>
    </source>
</evidence>
<evidence type="ECO:0000256" key="1">
    <source>
        <dbReference type="ARBA" id="ARBA00022737"/>
    </source>
</evidence>
<dbReference type="AlphaFoldDB" id="A0A6A4KN94"/>
<dbReference type="PANTHER" id="PTHR47926">
    <property type="entry name" value="PENTATRICOPEPTIDE REPEAT-CONTAINING PROTEIN"/>
    <property type="match status" value="1"/>
</dbReference>
<dbReference type="InterPro" id="IPR011990">
    <property type="entry name" value="TPR-like_helical_dom_sf"/>
</dbReference>
<organism evidence="3 4">
    <name type="scientific">Rhododendron williamsianum</name>
    <dbReference type="NCBI Taxonomy" id="262921"/>
    <lineage>
        <taxon>Eukaryota</taxon>
        <taxon>Viridiplantae</taxon>
        <taxon>Streptophyta</taxon>
        <taxon>Embryophyta</taxon>
        <taxon>Tracheophyta</taxon>
        <taxon>Spermatophyta</taxon>
        <taxon>Magnoliopsida</taxon>
        <taxon>eudicotyledons</taxon>
        <taxon>Gunneridae</taxon>
        <taxon>Pentapetalae</taxon>
        <taxon>asterids</taxon>
        <taxon>Ericales</taxon>
        <taxon>Ericaceae</taxon>
        <taxon>Ericoideae</taxon>
        <taxon>Rhodoreae</taxon>
        <taxon>Rhododendron</taxon>
    </lineage>
</organism>
<dbReference type="InterPro" id="IPR002885">
    <property type="entry name" value="PPR_rpt"/>
</dbReference>
<dbReference type="PROSITE" id="PS51375">
    <property type="entry name" value="PPR"/>
    <property type="match status" value="1"/>
</dbReference>